<protein>
    <submittedName>
        <fullName evidence="1">Uncharacterized protein</fullName>
    </submittedName>
</protein>
<reference evidence="1 2" key="1">
    <citation type="submission" date="2018-11" db="EMBL/GenBank/DDBJ databases">
        <authorList>
            <consortium name="Pathogen Informatics"/>
        </authorList>
    </citation>
    <scope>NUCLEOTIDE SEQUENCE [LARGE SCALE GENOMIC DNA]</scope>
</reference>
<gene>
    <name evidence="1" type="ORF">SVUK_LOCUS17340</name>
</gene>
<proteinExistence type="predicted"/>
<keyword evidence="2" id="KW-1185">Reference proteome</keyword>
<dbReference type="AlphaFoldDB" id="A0A3P7LTB0"/>
<accession>A0A3P7LTB0</accession>
<organism evidence="1 2">
    <name type="scientific">Strongylus vulgaris</name>
    <name type="common">Blood worm</name>
    <dbReference type="NCBI Taxonomy" id="40348"/>
    <lineage>
        <taxon>Eukaryota</taxon>
        <taxon>Metazoa</taxon>
        <taxon>Ecdysozoa</taxon>
        <taxon>Nematoda</taxon>
        <taxon>Chromadorea</taxon>
        <taxon>Rhabditida</taxon>
        <taxon>Rhabditina</taxon>
        <taxon>Rhabditomorpha</taxon>
        <taxon>Strongyloidea</taxon>
        <taxon>Strongylidae</taxon>
        <taxon>Strongylus</taxon>
    </lineage>
</organism>
<dbReference type="EMBL" id="UYYB01117144">
    <property type="protein sequence ID" value="VDM82342.1"/>
    <property type="molecule type" value="Genomic_DNA"/>
</dbReference>
<name>A0A3P7LTB0_STRVU</name>
<sequence length="75" mass="8196">MDFVPKDTSMTCHGDFLMLCIYNARTVSTNADLHALLEAAGRVKYQVGGVGFVVHPSVVHLVDSHEIPSPRLAIF</sequence>
<evidence type="ECO:0000313" key="1">
    <source>
        <dbReference type="EMBL" id="VDM82342.1"/>
    </source>
</evidence>
<evidence type="ECO:0000313" key="2">
    <source>
        <dbReference type="Proteomes" id="UP000270094"/>
    </source>
</evidence>
<dbReference type="Proteomes" id="UP000270094">
    <property type="component" value="Unassembled WGS sequence"/>
</dbReference>